<name>A0A317CHE6_9GAMM</name>
<protein>
    <recommendedName>
        <fullName evidence="1">HTH cro/C1-type domain-containing protein</fullName>
    </recommendedName>
</protein>
<organism evidence="2 3">
    <name type="scientific">Leucothrix pacifica</name>
    <dbReference type="NCBI Taxonomy" id="1247513"/>
    <lineage>
        <taxon>Bacteria</taxon>
        <taxon>Pseudomonadati</taxon>
        <taxon>Pseudomonadota</taxon>
        <taxon>Gammaproteobacteria</taxon>
        <taxon>Thiotrichales</taxon>
        <taxon>Thiotrichaceae</taxon>
        <taxon>Leucothrix</taxon>
    </lineage>
</organism>
<sequence>MIKLDESQDFGNLLSALSSVVTEYSTSIATLMRYTSAPIESEDEVLERAEVMDSMMDMAKHENDIVLVFANAIADRIEEFENNMEMPEISVPERLRGLMDIKNLKQSDFKDIAPQSVISDILNGKREINLNQAKGFAHYFQLPVDKFITP</sequence>
<dbReference type="GO" id="GO:0003677">
    <property type="term" value="F:DNA binding"/>
    <property type="evidence" value="ECO:0007669"/>
    <property type="project" value="InterPro"/>
</dbReference>
<gene>
    <name evidence="2" type="ORF">DKW60_09065</name>
</gene>
<keyword evidence="3" id="KW-1185">Reference proteome</keyword>
<reference evidence="2 3" key="1">
    <citation type="submission" date="2018-05" db="EMBL/GenBank/DDBJ databases">
        <title>Leucothrix arctica sp. nov., isolated from Arctic seawater.</title>
        <authorList>
            <person name="Choi A."/>
            <person name="Baek K."/>
        </authorList>
    </citation>
    <scope>NUCLEOTIDE SEQUENCE [LARGE SCALE GENOMIC DNA]</scope>
    <source>
        <strain evidence="2 3">JCM 18388</strain>
    </source>
</reference>
<proteinExistence type="predicted"/>
<dbReference type="EMBL" id="QGKM01000020">
    <property type="protein sequence ID" value="PWQ97965.1"/>
    <property type="molecule type" value="Genomic_DNA"/>
</dbReference>
<dbReference type="PROSITE" id="PS50943">
    <property type="entry name" value="HTH_CROC1"/>
    <property type="match status" value="1"/>
</dbReference>
<dbReference type="Proteomes" id="UP000245539">
    <property type="component" value="Unassembled WGS sequence"/>
</dbReference>
<accession>A0A317CHE6</accession>
<evidence type="ECO:0000313" key="2">
    <source>
        <dbReference type="EMBL" id="PWQ97965.1"/>
    </source>
</evidence>
<dbReference type="CDD" id="cd00093">
    <property type="entry name" value="HTH_XRE"/>
    <property type="match status" value="1"/>
</dbReference>
<dbReference type="AlphaFoldDB" id="A0A317CHE6"/>
<feature type="domain" description="HTH cro/C1-type" evidence="1">
    <location>
        <begin position="115"/>
        <end position="147"/>
    </location>
</feature>
<dbReference type="SUPFAM" id="SSF47413">
    <property type="entry name" value="lambda repressor-like DNA-binding domains"/>
    <property type="match status" value="1"/>
</dbReference>
<dbReference type="Gene3D" id="1.10.260.40">
    <property type="entry name" value="lambda repressor-like DNA-binding domains"/>
    <property type="match status" value="1"/>
</dbReference>
<dbReference type="InterPro" id="IPR010982">
    <property type="entry name" value="Lambda_DNA-bd_dom_sf"/>
</dbReference>
<evidence type="ECO:0000259" key="1">
    <source>
        <dbReference type="PROSITE" id="PS50943"/>
    </source>
</evidence>
<evidence type="ECO:0000313" key="3">
    <source>
        <dbReference type="Proteomes" id="UP000245539"/>
    </source>
</evidence>
<dbReference type="InterPro" id="IPR001387">
    <property type="entry name" value="Cro/C1-type_HTH"/>
</dbReference>
<dbReference type="RefSeq" id="WP_109837338.1">
    <property type="nucleotide sequence ID" value="NZ_QGKM01000020.1"/>
</dbReference>
<comment type="caution">
    <text evidence="2">The sequence shown here is derived from an EMBL/GenBank/DDBJ whole genome shotgun (WGS) entry which is preliminary data.</text>
</comment>
<dbReference type="OrthoDB" id="6444365at2"/>